<protein>
    <submittedName>
        <fullName evidence="17">NPC1 like intracellular cholesterol transporter 1</fullName>
    </submittedName>
</protein>
<feature type="transmembrane region" description="Helical" evidence="15">
    <location>
        <begin position="271"/>
        <end position="293"/>
    </location>
</feature>
<dbReference type="GO" id="GO:0030301">
    <property type="term" value="P:cholesterol transport"/>
    <property type="evidence" value="ECO:0007669"/>
    <property type="project" value="UniProtKB-ARBA"/>
</dbReference>
<evidence type="ECO:0000256" key="2">
    <source>
        <dbReference type="ARBA" id="ARBA00005585"/>
    </source>
</evidence>
<evidence type="ECO:0000256" key="9">
    <source>
        <dbReference type="ARBA" id="ARBA00023136"/>
    </source>
</evidence>
<keyword evidence="3" id="KW-0813">Transport</keyword>
<name>A0A8D2J719_VARKO</name>
<dbReference type="OMA" id="QVFPYTI"/>
<feature type="transmembrane region" description="Helical" evidence="15">
    <location>
        <begin position="1111"/>
        <end position="1137"/>
    </location>
</feature>
<keyword evidence="4" id="KW-0153">Cholesterol metabolism</keyword>
<dbReference type="GO" id="GO:0015485">
    <property type="term" value="F:cholesterol binding"/>
    <property type="evidence" value="ECO:0007669"/>
    <property type="project" value="TreeGrafter"/>
</dbReference>
<dbReference type="Proteomes" id="UP000694545">
    <property type="component" value="Unplaced"/>
</dbReference>
<dbReference type="GO" id="GO:0012505">
    <property type="term" value="C:endomembrane system"/>
    <property type="evidence" value="ECO:0007669"/>
    <property type="project" value="UniProtKB-SubCell"/>
</dbReference>
<feature type="transmembrane region" description="Helical" evidence="15">
    <location>
        <begin position="1144"/>
        <end position="1165"/>
    </location>
</feature>
<feature type="transmembrane region" description="Helical" evidence="15">
    <location>
        <begin position="1171"/>
        <end position="1191"/>
    </location>
</feature>
<evidence type="ECO:0000256" key="8">
    <source>
        <dbReference type="ARBA" id="ARBA00023098"/>
    </source>
</evidence>
<evidence type="ECO:0000256" key="10">
    <source>
        <dbReference type="ARBA" id="ARBA00023157"/>
    </source>
</evidence>
<feature type="transmembrane region" description="Helical" evidence="15">
    <location>
        <begin position="1248"/>
        <end position="1271"/>
    </location>
</feature>
<dbReference type="Gene3D" id="1.20.1640.10">
    <property type="entry name" value="Multidrug efflux transporter AcrB transmembrane domain"/>
    <property type="match status" value="2"/>
</dbReference>
<dbReference type="Pfam" id="PF22314">
    <property type="entry name" value="NPC1_MLD"/>
    <property type="match status" value="1"/>
</dbReference>
<evidence type="ECO:0000256" key="7">
    <source>
        <dbReference type="ARBA" id="ARBA00022989"/>
    </source>
</evidence>
<keyword evidence="10" id="KW-1015">Disulfide bond</keyword>
<dbReference type="SUPFAM" id="SSF82866">
    <property type="entry name" value="Multidrug efflux transporter AcrB transmembrane domain"/>
    <property type="match status" value="2"/>
</dbReference>
<dbReference type="PANTHER" id="PTHR45727:SF3">
    <property type="entry name" value="NPC1-LIKE INTRACELLULAR CHOLESTEROL TRANSPORTER 1"/>
    <property type="match status" value="1"/>
</dbReference>
<evidence type="ECO:0000256" key="14">
    <source>
        <dbReference type="ARBA" id="ARBA00034049"/>
    </source>
</evidence>
<dbReference type="GO" id="GO:0030299">
    <property type="term" value="P:intestinal cholesterol absorption"/>
    <property type="evidence" value="ECO:0007669"/>
    <property type="project" value="TreeGrafter"/>
</dbReference>
<keyword evidence="11" id="KW-1207">Sterol metabolism</keyword>
<reference evidence="17" key="1">
    <citation type="submission" date="2025-08" db="UniProtKB">
        <authorList>
            <consortium name="Ensembl"/>
        </authorList>
    </citation>
    <scope>IDENTIFICATION</scope>
</reference>
<comment type="catalytic activity">
    <reaction evidence="14">
        <text>cholesterol(in) = cholesterol(out)</text>
        <dbReference type="Rhea" id="RHEA:39747"/>
        <dbReference type="ChEBI" id="CHEBI:16113"/>
    </reaction>
</comment>
<comment type="subcellular location">
    <subcellularLocation>
        <location evidence="1">Endomembrane system</location>
        <topology evidence="1">Multi-pass membrane protein</topology>
    </subcellularLocation>
</comment>
<keyword evidence="6" id="KW-0732">Signal</keyword>
<dbReference type="PANTHER" id="PTHR45727">
    <property type="entry name" value="NPC INTRACELLULAR CHOLESTEROL TRANSPORTER 1"/>
    <property type="match status" value="1"/>
</dbReference>
<evidence type="ECO:0000256" key="13">
    <source>
        <dbReference type="ARBA" id="ARBA00023221"/>
    </source>
</evidence>
<evidence type="ECO:0000256" key="11">
    <source>
        <dbReference type="ARBA" id="ARBA00023166"/>
    </source>
</evidence>
<feature type="transmembrane region" description="Helical" evidence="15">
    <location>
        <begin position="760"/>
        <end position="784"/>
    </location>
</feature>
<evidence type="ECO:0000256" key="5">
    <source>
        <dbReference type="ARBA" id="ARBA00022692"/>
    </source>
</evidence>
<keyword evidence="18" id="KW-1185">Reference proteome</keyword>
<dbReference type="GO" id="GO:0042632">
    <property type="term" value="P:cholesterol homeostasis"/>
    <property type="evidence" value="ECO:0007669"/>
    <property type="project" value="TreeGrafter"/>
</dbReference>
<dbReference type="NCBIfam" id="TIGR00917">
    <property type="entry name" value="2A060601"/>
    <property type="match status" value="1"/>
</dbReference>
<keyword evidence="9 15" id="KW-0472">Membrane</keyword>
<dbReference type="InterPro" id="IPR053958">
    <property type="entry name" value="HMGCR/SNAP/NPC1-like_SSD"/>
</dbReference>
<dbReference type="InterPro" id="IPR004765">
    <property type="entry name" value="NPC1-like"/>
</dbReference>
<feature type="domain" description="SSD" evidence="16">
    <location>
        <begin position="619"/>
        <end position="784"/>
    </location>
</feature>
<dbReference type="PROSITE" id="PS50156">
    <property type="entry name" value="SSD"/>
    <property type="match status" value="1"/>
</dbReference>
<feature type="transmembrane region" description="Helical" evidence="15">
    <location>
        <begin position="622"/>
        <end position="641"/>
    </location>
</feature>
<evidence type="ECO:0000313" key="17">
    <source>
        <dbReference type="Ensembl" id="ENSVKKP00000010424.1"/>
    </source>
</evidence>
<dbReference type="GO" id="GO:0008203">
    <property type="term" value="P:cholesterol metabolic process"/>
    <property type="evidence" value="ECO:0007669"/>
    <property type="project" value="UniProtKB-KW"/>
</dbReference>
<organism evidence="17 18">
    <name type="scientific">Varanus komodoensis</name>
    <name type="common">Komodo dragon</name>
    <dbReference type="NCBI Taxonomy" id="61221"/>
    <lineage>
        <taxon>Eukaryota</taxon>
        <taxon>Metazoa</taxon>
        <taxon>Chordata</taxon>
        <taxon>Craniata</taxon>
        <taxon>Vertebrata</taxon>
        <taxon>Euteleostomi</taxon>
        <taxon>Lepidosauria</taxon>
        <taxon>Squamata</taxon>
        <taxon>Bifurcata</taxon>
        <taxon>Unidentata</taxon>
        <taxon>Episquamata</taxon>
        <taxon>Toxicofera</taxon>
        <taxon>Anguimorpha</taxon>
        <taxon>Paleoanguimorpha</taxon>
        <taxon>Varanoidea</taxon>
        <taxon>Varanidae</taxon>
        <taxon>Varanus</taxon>
    </lineage>
</organism>
<evidence type="ECO:0000256" key="4">
    <source>
        <dbReference type="ARBA" id="ARBA00022548"/>
    </source>
</evidence>
<reference evidence="17" key="2">
    <citation type="submission" date="2025-09" db="UniProtKB">
        <authorList>
            <consortium name="Ensembl"/>
        </authorList>
    </citation>
    <scope>IDENTIFICATION</scope>
</reference>
<feature type="transmembrane region" description="Helical" evidence="15">
    <location>
        <begin position="684"/>
        <end position="706"/>
    </location>
</feature>
<dbReference type="InterPro" id="IPR000731">
    <property type="entry name" value="SSD"/>
</dbReference>
<dbReference type="GO" id="GO:0005886">
    <property type="term" value="C:plasma membrane"/>
    <property type="evidence" value="ECO:0007669"/>
    <property type="project" value="TreeGrafter"/>
</dbReference>
<dbReference type="FunFam" id="1.20.1640.10:FF:000010">
    <property type="entry name" value="NPC intracellular cholesterol transporter 1"/>
    <property type="match status" value="1"/>
</dbReference>
<evidence type="ECO:0000256" key="1">
    <source>
        <dbReference type="ARBA" id="ARBA00004127"/>
    </source>
</evidence>
<keyword evidence="7 15" id="KW-1133">Transmembrane helix</keyword>
<dbReference type="InterPro" id="IPR032190">
    <property type="entry name" value="NPC1_N"/>
</dbReference>
<dbReference type="GO" id="GO:0005319">
    <property type="term" value="F:lipid transporter activity"/>
    <property type="evidence" value="ECO:0007669"/>
    <property type="project" value="InterPro"/>
</dbReference>
<accession>A0A8D2J719</accession>
<keyword evidence="8" id="KW-0443">Lipid metabolism</keyword>
<dbReference type="Ensembl" id="ENSVKKT00000010678.1">
    <property type="protein sequence ID" value="ENSVKKP00000010424.1"/>
    <property type="gene ID" value="ENSVKKG00000007265.1"/>
</dbReference>
<proteinExistence type="inferred from homology"/>
<evidence type="ECO:0000256" key="3">
    <source>
        <dbReference type="ARBA" id="ARBA00022448"/>
    </source>
</evidence>
<dbReference type="AlphaFoldDB" id="A0A8D2J719"/>
<dbReference type="InterPro" id="IPR053956">
    <property type="entry name" value="NPC1_MLD"/>
</dbReference>
<evidence type="ECO:0000259" key="16">
    <source>
        <dbReference type="PROSITE" id="PS50156"/>
    </source>
</evidence>
<comment type="similarity">
    <text evidence="2">Belongs to the patched family.</text>
</comment>
<feature type="transmembrane region" description="Helical" evidence="15">
    <location>
        <begin position="726"/>
        <end position="748"/>
    </location>
</feature>
<evidence type="ECO:0000256" key="6">
    <source>
        <dbReference type="ARBA" id="ARBA00022729"/>
    </source>
</evidence>
<sequence>ADPLSFFPWILWNQGYCSFYGDCGRNPEINSSLILAKVPCLSNTPARLLSGSHLSRLKAVCPMLYTGDTATYACCSETQLQFLQDSLAMSQVLLSRCPACSENFANIYCQNICSPNQSTFTNVTRYFNRTVQGSQLLGVLEYQCFYNQHFADASFNSCKSVRLPATGGYAIETMCGKYGHTLCNTQRWLDFQGDSHNGLAPLAIEFRLVPDGSTVVGNGIMPLNGTAWKCSEAVQNGTAERCTCQDCPQSCPAILGPPPASQTFKVGDMDGIVFVCCLVVCLLLLLVVSFLLWRRCSLPEKPSEQCPKSPTAFQRVSQATQGFLARTFCSWGTLVASHPFMVIAASVVVVAGLSSGLVFIQLTTDPVELWSSPDSLARQEKAFYEQHFGPFFRTNQVILTAKNRSSYTYDSLLLGRKIFGGVLSLEVLLDLLDLQTRLQSIMAWSEKHKRMVSLTDVCYAPLSPQDPGLSDCCVNSALQYFQNNLTHLMLTANQTLQGKNGSVDWRDHFLYCANSPASFQDITELKLSCMSDYGAPVFPFLAVGGYPGVEYSESQALILTFSLNNFPSSDNRSDFVKLWEEQFLKILQEFQQEHAENYTIAYMAERSMEDEINRTTWEDINIFVLSYLVIFIYITMALGNYTSCRHVLVDSKVTLGLGGILVVMGAVVSSLGFCSFVGLPSSLIILEVVPFLVLAVGADNIFIFVLELQRLEPKPGEAIERHIGRVLGEVGPSMLLCSLSEVVCFFLGALTPMPAIRTFALSAALAVLFDFLLQLSMFVALVSLDARRQQASRPDLCCCLRLEGRDRGERHPGLLCAFMERCYAPVLLHSVTRTLVVLLFTALFCASIFLVFNVEVGLEQELSMPEDSYLLQYFQYLNQYFMVGAPTFFVTTGGYNFSTVPGMNGVCSSSGCNNDSMTQKIQHATKFPKESFLAIPSNSWVDDFIDWLSPFSSCCRMHPFGPQQGQFCPSTSPSLLCSLKRCMPLTSGTLRPDVQQFNKYLPWFLHDKPNLKCPKGGLGAYDSSVRLAPDGQISGEWSWGTSCPSHPLASIASRFMAYHTPLKNSQEYTAALKAARELAASITESMRQVPGTDPSFRVFPYTITYVFYEQYLTIAMAGFISLTICLVPTFLVCFILLGMDLRSGLINLLTIIMIVVDTLGAMTLWGISYNAVSLINLVTAVGISVEFVSHITRSFAVSTRPSKLERAREATVNMGSAVFAGVTMTNLPGIVVLAFAKAQLIQIFFFRLNLIITLLGTLHGLVFLPAILSVFGKLAVS</sequence>
<feature type="transmembrane region" description="Helical" evidence="15">
    <location>
        <begin position="1212"/>
        <end position="1236"/>
    </location>
</feature>
<evidence type="ECO:0000256" key="12">
    <source>
        <dbReference type="ARBA" id="ARBA00023180"/>
    </source>
</evidence>
<keyword evidence="13" id="KW-0753">Steroid metabolism</keyword>
<dbReference type="Pfam" id="PF16414">
    <property type="entry name" value="NPC1_N"/>
    <property type="match status" value="1"/>
</dbReference>
<feature type="transmembrane region" description="Helical" evidence="15">
    <location>
        <begin position="653"/>
        <end position="678"/>
    </location>
</feature>
<feature type="transmembrane region" description="Helical" evidence="15">
    <location>
        <begin position="835"/>
        <end position="854"/>
    </location>
</feature>
<dbReference type="FunFam" id="1.20.1640.10:FF:000008">
    <property type="entry name" value="NPC intracellular cholesterol transporter 1"/>
    <property type="match status" value="1"/>
</dbReference>
<evidence type="ECO:0000256" key="15">
    <source>
        <dbReference type="SAM" id="Phobius"/>
    </source>
</evidence>
<keyword evidence="5 15" id="KW-0812">Transmembrane</keyword>
<keyword evidence="12" id="KW-0325">Glycoprotein</keyword>
<evidence type="ECO:0000313" key="18">
    <source>
        <dbReference type="Proteomes" id="UP000694545"/>
    </source>
</evidence>
<dbReference type="Pfam" id="PF12349">
    <property type="entry name" value="Sterol-sensing"/>
    <property type="match status" value="1"/>
</dbReference>